<dbReference type="AlphaFoldDB" id="A0A5M8PX85"/>
<gene>
    <name evidence="2" type="ORF">FRX48_03283</name>
</gene>
<evidence type="ECO:0000313" key="3">
    <source>
        <dbReference type="Proteomes" id="UP000324767"/>
    </source>
</evidence>
<name>A0A5M8PX85_9LECA</name>
<sequence>MSSNLPWSLRRHLPCYPHNYHQTSFDHDLANSDPAITAQMLSQGSVRYDHANLKGDGTANLVWVRGLPRRIGWGSTARGSGGSRPGLALWARLAPRPSASLLPHALPDCLGLLSSTGESPQPRLYSLQPPPPPRLARSERESPQPSACFLLHAFPACLGLRSSTAESPQPAPFSIQPSHKPQLPPFTLASQPRGLARS</sequence>
<accession>A0A5M8PX85</accession>
<dbReference type="EMBL" id="VXIT01000004">
    <property type="protein sequence ID" value="KAA6413537.1"/>
    <property type="molecule type" value="Genomic_DNA"/>
</dbReference>
<reference evidence="2 3" key="1">
    <citation type="submission" date="2019-09" db="EMBL/GenBank/DDBJ databases">
        <title>The hologenome of the rock-dwelling lichen Lasallia pustulata.</title>
        <authorList>
            <person name="Greshake Tzovaras B."/>
            <person name="Segers F."/>
            <person name="Bicker A."/>
            <person name="Dal Grande F."/>
            <person name="Otte J."/>
            <person name="Hankeln T."/>
            <person name="Schmitt I."/>
            <person name="Ebersberger I."/>
        </authorList>
    </citation>
    <scope>NUCLEOTIDE SEQUENCE [LARGE SCALE GENOMIC DNA]</scope>
    <source>
        <strain evidence="2">A1-1</strain>
    </source>
</reference>
<proteinExistence type="predicted"/>
<feature type="region of interest" description="Disordered" evidence="1">
    <location>
        <begin position="117"/>
        <end position="142"/>
    </location>
</feature>
<evidence type="ECO:0000256" key="1">
    <source>
        <dbReference type="SAM" id="MobiDB-lite"/>
    </source>
</evidence>
<comment type="caution">
    <text evidence="2">The sequence shown here is derived from an EMBL/GenBank/DDBJ whole genome shotgun (WGS) entry which is preliminary data.</text>
</comment>
<organism evidence="2 3">
    <name type="scientific">Lasallia pustulata</name>
    <dbReference type="NCBI Taxonomy" id="136370"/>
    <lineage>
        <taxon>Eukaryota</taxon>
        <taxon>Fungi</taxon>
        <taxon>Dikarya</taxon>
        <taxon>Ascomycota</taxon>
        <taxon>Pezizomycotina</taxon>
        <taxon>Lecanoromycetes</taxon>
        <taxon>OSLEUM clade</taxon>
        <taxon>Umbilicariomycetidae</taxon>
        <taxon>Umbilicariales</taxon>
        <taxon>Umbilicariaceae</taxon>
        <taxon>Lasallia</taxon>
    </lineage>
</organism>
<dbReference type="Proteomes" id="UP000324767">
    <property type="component" value="Unassembled WGS sequence"/>
</dbReference>
<feature type="region of interest" description="Disordered" evidence="1">
    <location>
        <begin position="163"/>
        <end position="198"/>
    </location>
</feature>
<evidence type="ECO:0000313" key="2">
    <source>
        <dbReference type="EMBL" id="KAA6413537.1"/>
    </source>
</evidence>
<protein>
    <submittedName>
        <fullName evidence="2">Uncharacterized protein</fullName>
    </submittedName>
</protein>